<dbReference type="Pfam" id="PF23210">
    <property type="entry name" value="HEAT_Maestro_2"/>
    <property type="match status" value="1"/>
</dbReference>
<evidence type="ECO:0000259" key="2">
    <source>
        <dbReference type="Pfam" id="PF23210"/>
    </source>
</evidence>
<dbReference type="InterPro" id="IPR045206">
    <property type="entry name" value="Maestro_heat-like_prot"/>
</dbReference>
<sequence>VDPSNLEPALTENENFDMLRTCLNGVYGLPPVNTPDRDRGKDEEVLEPQQREALYKDTFNALQELLRNILARDLNPDGLQSVFKHIEEWLSSGQGHERERAMNTTAHILEFYFNNLHVKVSQNFCKPDVCSGSKGPFGRNMGLVPAPQNTEGHGNKSSRTPGEL</sequence>
<evidence type="ECO:0000313" key="4">
    <source>
        <dbReference type="Proteomes" id="UP000193380"/>
    </source>
</evidence>
<feature type="domain" description="MROH2B-like HEAT-repeats" evidence="2">
    <location>
        <begin position="4"/>
        <end position="72"/>
    </location>
</feature>
<reference evidence="3" key="1">
    <citation type="journal article" date="2014" name="Nat. Commun.">
        <title>The rainbow trout genome provides novel insights into evolution after whole-genome duplication in vertebrates.</title>
        <authorList>
            <person name="Berthelot C."/>
            <person name="Brunet F."/>
            <person name="Chalopin D."/>
            <person name="Juanchich A."/>
            <person name="Bernard M."/>
            <person name="Noel B."/>
            <person name="Bento P."/>
            <person name="Da Silva C."/>
            <person name="Labadie K."/>
            <person name="Alberti A."/>
            <person name="Aury J.M."/>
            <person name="Louis A."/>
            <person name="Dehais P."/>
            <person name="Bardou P."/>
            <person name="Montfort J."/>
            <person name="Klopp C."/>
            <person name="Cabau C."/>
            <person name="Gaspin C."/>
            <person name="Thorgaard G.H."/>
            <person name="Boussaha M."/>
            <person name="Quillet E."/>
            <person name="Guyomard R."/>
            <person name="Galiana D."/>
            <person name="Bobe J."/>
            <person name="Volff J.N."/>
            <person name="Genet C."/>
            <person name="Wincker P."/>
            <person name="Jaillon O."/>
            <person name="Roest Crollius H."/>
            <person name="Guiguen Y."/>
        </authorList>
    </citation>
    <scope>NUCLEOTIDE SEQUENCE [LARGE SCALE GENOMIC DNA]</scope>
</reference>
<dbReference type="InterPro" id="IPR055408">
    <property type="entry name" value="HEAT_MROH2B-like"/>
</dbReference>
<dbReference type="PANTHER" id="PTHR23120">
    <property type="entry name" value="MAESTRO-RELATED HEAT DOMAIN-CONTAINING"/>
    <property type="match status" value="1"/>
</dbReference>
<feature type="region of interest" description="Disordered" evidence="1">
    <location>
        <begin position="142"/>
        <end position="164"/>
    </location>
</feature>
<evidence type="ECO:0000256" key="1">
    <source>
        <dbReference type="SAM" id="MobiDB-lite"/>
    </source>
</evidence>
<name>A0A060ZDE9_ONCMY</name>
<dbReference type="STRING" id="8022.A0A060ZDE9"/>
<feature type="compositionally biased region" description="Polar residues" evidence="1">
    <location>
        <begin position="147"/>
        <end position="164"/>
    </location>
</feature>
<protein>
    <recommendedName>
        <fullName evidence="2">MROH2B-like HEAT-repeats domain-containing protein</fullName>
    </recommendedName>
</protein>
<organism evidence="3 4">
    <name type="scientific">Oncorhynchus mykiss</name>
    <name type="common">Rainbow trout</name>
    <name type="synonym">Salmo gairdneri</name>
    <dbReference type="NCBI Taxonomy" id="8022"/>
    <lineage>
        <taxon>Eukaryota</taxon>
        <taxon>Metazoa</taxon>
        <taxon>Chordata</taxon>
        <taxon>Craniata</taxon>
        <taxon>Vertebrata</taxon>
        <taxon>Euteleostomi</taxon>
        <taxon>Actinopterygii</taxon>
        <taxon>Neopterygii</taxon>
        <taxon>Teleostei</taxon>
        <taxon>Protacanthopterygii</taxon>
        <taxon>Salmoniformes</taxon>
        <taxon>Salmonidae</taxon>
        <taxon>Salmoninae</taxon>
        <taxon>Oncorhynchus</taxon>
    </lineage>
</organism>
<dbReference type="PaxDb" id="8022-A0A060ZDE9"/>
<proteinExistence type="predicted"/>
<dbReference type="PANTHER" id="PTHR23120:SF0">
    <property type="entry name" value="MAESTRO HEAT-LIKE REPEAT FAMILY MEMBER 1"/>
    <property type="match status" value="1"/>
</dbReference>
<reference evidence="3" key="2">
    <citation type="submission" date="2014-03" db="EMBL/GenBank/DDBJ databases">
        <authorList>
            <person name="Genoscope - CEA"/>
        </authorList>
    </citation>
    <scope>NUCLEOTIDE SEQUENCE</scope>
</reference>
<feature type="non-terminal residue" evidence="3">
    <location>
        <position position="1"/>
    </location>
</feature>
<dbReference type="Proteomes" id="UP000193380">
    <property type="component" value="Unassembled WGS sequence"/>
</dbReference>
<evidence type="ECO:0000313" key="3">
    <source>
        <dbReference type="EMBL" id="CDQ99230.1"/>
    </source>
</evidence>
<accession>A0A060ZDE9</accession>
<gene>
    <name evidence="3" type="ORF">GSONMT00045568001</name>
</gene>
<dbReference type="AlphaFoldDB" id="A0A060ZDE9"/>
<dbReference type="GO" id="GO:0005737">
    <property type="term" value="C:cytoplasm"/>
    <property type="evidence" value="ECO:0007669"/>
    <property type="project" value="TreeGrafter"/>
</dbReference>
<dbReference type="EMBL" id="FR944535">
    <property type="protein sequence ID" value="CDQ99230.1"/>
    <property type="molecule type" value="Genomic_DNA"/>
</dbReference>